<name>A0A0N4URE7_DRAME</name>
<feature type="signal peptide" evidence="2">
    <location>
        <begin position="1"/>
        <end position="19"/>
    </location>
</feature>
<feature type="compositionally biased region" description="Polar residues" evidence="1">
    <location>
        <begin position="289"/>
        <end position="314"/>
    </location>
</feature>
<organism evidence="5 7">
    <name type="scientific">Dracunculus medinensis</name>
    <name type="common">Guinea worm</name>
    <dbReference type="NCBI Taxonomy" id="318479"/>
    <lineage>
        <taxon>Eukaryota</taxon>
        <taxon>Metazoa</taxon>
        <taxon>Ecdysozoa</taxon>
        <taxon>Nematoda</taxon>
        <taxon>Chromadorea</taxon>
        <taxon>Rhabditida</taxon>
        <taxon>Spirurina</taxon>
        <taxon>Dracunculoidea</taxon>
        <taxon>Dracunculidae</taxon>
        <taxon>Dracunculus</taxon>
    </lineage>
</organism>
<evidence type="ECO:0000313" key="7">
    <source>
        <dbReference type="WBParaSite" id="DME_0001062601-mRNA-1"/>
    </source>
</evidence>
<keyword evidence="2" id="KW-0732">Signal</keyword>
<protein>
    <submittedName>
        <fullName evidence="7">Conserved secreted protein</fullName>
    </submittedName>
</protein>
<evidence type="ECO:0000259" key="3">
    <source>
        <dbReference type="Pfam" id="PF22897"/>
    </source>
</evidence>
<gene>
    <name evidence="4" type="ORF">DME_LOCUS4047</name>
</gene>
<dbReference type="EMBL" id="UYYG01000260">
    <property type="protein sequence ID" value="VDN54074.1"/>
    <property type="molecule type" value="Genomic_DNA"/>
</dbReference>
<reference evidence="4 6" key="2">
    <citation type="submission" date="2018-11" db="EMBL/GenBank/DDBJ databases">
        <authorList>
            <consortium name="Pathogen Informatics"/>
        </authorList>
    </citation>
    <scope>NUCLEOTIDE SEQUENCE [LARGE SCALE GENOMIC DNA]</scope>
</reference>
<dbReference type="AlphaFoldDB" id="A0A0N4URE7"/>
<accession>A0A0N4URE7</accession>
<reference evidence="7" key="1">
    <citation type="submission" date="2017-02" db="UniProtKB">
        <authorList>
            <consortium name="WormBaseParasite"/>
        </authorList>
    </citation>
    <scope>IDENTIFICATION</scope>
</reference>
<dbReference type="Proteomes" id="UP000274756">
    <property type="component" value="Unassembled WGS sequence"/>
</dbReference>
<dbReference type="InterPro" id="IPR054450">
    <property type="entry name" value="TIL-like_dom"/>
</dbReference>
<proteinExistence type="predicted"/>
<keyword evidence="6" id="KW-1185">Reference proteome</keyword>
<feature type="domain" description="TIL-like" evidence="3">
    <location>
        <begin position="240"/>
        <end position="284"/>
    </location>
</feature>
<feature type="domain" description="TIL-like" evidence="3">
    <location>
        <begin position="28"/>
        <end position="77"/>
    </location>
</feature>
<feature type="domain" description="TIL-like" evidence="3">
    <location>
        <begin position="152"/>
        <end position="199"/>
    </location>
</feature>
<dbReference type="Pfam" id="PF22897">
    <property type="entry name" value="TIL_2"/>
    <property type="match status" value="4"/>
</dbReference>
<dbReference type="WBParaSite" id="DME_0001062601-mRNA-1">
    <property type="protein sequence ID" value="DME_0001062601-mRNA-1"/>
    <property type="gene ID" value="DME_0001062601"/>
</dbReference>
<evidence type="ECO:0000313" key="4">
    <source>
        <dbReference type="EMBL" id="VDN54074.1"/>
    </source>
</evidence>
<dbReference type="Proteomes" id="UP000038040">
    <property type="component" value="Unplaced"/>
</dbReference>
<evidence type="ECO:0000313" key="6">
    <source>
        <dbReference type="Proteomes" id="UP000274756"/>
    </source>
</evidence>
<evidence type="ECO:0000256" key="1">
    <source>
        <dbReference type="SAM" id="MobiDB-lite"/>
    </source>
</evidence>
<feature type="chain" id="PRO_5041159745" evidence="2">
    <location>
        <begin position="20"/>
        <end position="427"/>
    </location>
</feature>
<feature type="region of interest" description="Disordered" evidence="1">
    <location>
        <begin position="289"/>
        <end position="325"/>
    </location>
</feature>
<feature type="domain" description="TIL-like" evidence="3">
    <location>
        <begin position="355"/>
        <end position="400"/>
    </location>
</feature>
<sequence length="427" mass="47609">MIIPAIALALLWCLGQSCARIYDPLCVQTGRKCGHNMVYRTVDKMKYTDDVSPELICIQECTCISEQYERKDGQCIEKNDILTRNEVPIENLFKEIETTTTTSTQRFVTKEFSAQITAQKSLPKVPTSKACSGRICALDEIITDILCSLTDQKCGPNMAFKTIVGPLYMKVGISSYKICIQQCICDSNEYTKMGGQCIKKSSAPMRNETEFAGEILPKHCAGRVCALDEEIYKVPCSLTGEVCGTNMIFNNIGKLLKKNGTVVCFQKCTCVSEEYVKANGQCILSTKGNETATPTSTQRSAKGNESVAPTATKRSGTEHPQFPIKPTIQQHPETRAKCVGRSCEQIRDPFCKLAGRKCGDNMVYKTIERLIRIDDTPEMCIQQCKCVSKKYTEKGGRCIIRERSVKKNHAQVTLYCTIIILKFAKFP</sequence>
<evidence type="ECO:0000256" key="2">
    <source>
        <dbReference type="SAM" id="SignalP"/>
    </source>
</evidence>
<evidence type="ECO:0000313" key="5">
    <source>
        <dbReference type="Proteomes" id="UP000038040"/>
    </source>
</evidence>